<name>A0A2S7UTU0_9GAMM</name>
<reference evidence="2 3" key="1">
    <citation type="submission" date="2016-12" db="EMBL/GenBank/DDBJ databases">
        <title>Diversity of luminous bacteria.</title>
        <authorList>
            <person name="Yoshizawa S."/>
            <person name="Kogure K."/>
        </authorList>
    </citation>
    <scope>NUCLEOTIDE SEQUENCE [LARGE SCALE GENOMIC DNA]</scope>
    <source>
        <strain evidence="2 3">SA4-48</strain>
    </source>
</reference>
<accession>A0A2S7UTU0</accession>
<evidence type="ECO:0000256" key="1">
    <source>
        <dbReference type="SAM" id="Phobius"/>
    </source>
</evidence>
<keyword evidence="1" id="KW-1133">Transmembrane helix</keyword>
<gene>
    <name evidence="2" type="ORF">BTO11_05370</name>
</gene>
<sequence length="200" mass="21935">MSNYYSIIKCGVLAVIVVIFGFNTVIQILNGNLITGGATLIAGVSFIFWLYSSSLKVPLALCGMLLSLLAVFVDTIPLAITEYEHVVKIQNLVVSNIGVHHKSTSIVSSEVGIQCIAGGYKTILKYFPHYFKAIYFNNLLSAMDTISSAGVRQPFINNSCFDAVLDNYDTYKDTFVHLPTETKEAIKAYDKAKIEANKSS</sequence>
<organism evidence="2 3">
    <name type="scientific">Psychrosphaera saromensis</name>
    <dbReference type="NCBI Taxonomy" id="716813"/>
    <lineage>
        <taxon>Bacteria</taxon>
        <taxon>Pseudomonadati</taxon>
        <taxon>Pseudomonadota</taxon>
        <taxon>Gammaproteobacteria</taxon>
        <taxon>Alteromonadales</taxon>
        <taxon>Pseudoalteromonadaceae</taxon>
        <taxon>Psychrosphaera</taxon>
    </lineage>
</organism>
<proteinExistence type="predicted"/>
<evidence type="ECO:0000313" key="3">
    <source>
        <dbReference type="Proteomes" id="UP000239007"/>
    </source>
</evidence>
<dbReference type="AlphaFoldDB" id="A0A2S7UTU0"/>
<evidence type="ECO:0000313" key="2">
    <source>
        <dbReference type="EMBL" id="PQJ53148.1"/>
    </source>
</evidence>
<keyword evidence="3" id="KW-1185">Reference proteome</keyword>
<dbReference type="RefSeq" id="WP_105051625.1">
    <property type="nucleotide sequence ID" value="NZ_BMYG01000003.1"/>
</dbReference>
<feature type="transmembrane region" description="Helical" evidence="1">
    <location>
        <begin position="6"/>
        <end position="26"/>
    </location>
</feature>
<comment type="caution">
    <text evidence="2">The sequence shown here is derived from an EMBL/GenBank/DDBJ whole genome shotgun (WGS) entry which is preliminary data.</text>
</comment>
<protein>
    <submittedName>
        <fullName evidence="2">Uncharacterized protein</fullName>
    </submittedName>
</protein>
<keyword evidence="1" id="KW-0812">Transmembrane</keyword>
<dbReference type="EMBL" id="MSCH01000003">
    <property type="protein sequence ID" value="PQJ53148.1"/>
    <property type="molecule type" value="Genomic_DNA"/>
</dbReference>
<keyword evidence="1" id="KW-0472">Membrane</keyword>
<dbReference type="Proteomes" id="UP000239007">
    <property type="component" value="Unassembled WGS sequence"/>
</dbReference>
<feature type="transmembrane region" description="Helical" evidence="1">
    <location>
        <begin position="57"/>
        <end position="80"/>
    </location>
</feature>
<feature type="transmembrane region" description="Helical" evidence="1">
    <location>
        <begin position="33"/>
        <end position="51"/>
    </location>
</feature>